<name>A0A0N5BJQ2_STREA</name>
<evidence type="ECO:0000313" key="1">
    <source>
        <dbReference type="Proteomes" id="UP000046392"/>
    </source>
</evidence>
<sequence length="186" mass="21711">MDDKIYVFEKNKVPYIIYSEKYTKVTSYIYDSVTNMILLNTLDPDSPCDGSGNLRFNIRGLKKTHSYENRGCRREVYTSYNIGNFQSDYYNLPSFFKSSPIATKRYEDTFIYTFIPDTKKGTLQAYAVNKNGLIDFLGEEKIRYLYSCVGVVALDKPQFITSKIIKIPIVILFEDEFMIYNFYTST</sequence>
<organism evidence="1 2">
    <name type="scientific">Strongyloides papillosus</name>
    <name type="common">Intestinal threadworm</name>
    <dbReference type="NCBI Taxonomy" id="174720"/>
    <lineage>
        <taxon>Eukaryota</taxon>
        <taxon>Metazoa</taxon>
        <taxon>Ecdysozoa</taxon>
        <taxon>Nematoda</taxon>
        <taxon>Chromadorea</taxon>
        <taxon>Rhabditida</taxon>
        <taxon>Tylenchina</taxon>
        <taxon>Panagrolaimomorpha</taxon>
        <taxon>Strongyloidoidea</taxon>
        <taxon>Strongyloididae</taxon>
        <taxon>Strongyloides</taxon>
    </lineage>
</organism>
<dbReference type="AlphaFoldDB" id="A0A0N5BJQ2"/>
<accession>A0A0N5BJQ2</accession>
<dbReference type="Proteomes" id="UP000046392">
    <property type="component" value="Unplaced"/>
</dbReference>
<evidence type="ECO:0000313" key="2">
    <source>
        <dbReference type="WBParaSite" id="SPAL_0000617400.1"/>
    </source>
</evidence>
<keyword evidence="1" id="KW-1185">Reference proteome</keyword>
<protein>
    <submittedName>
        <fullName evidence="2">Astacin domain-containing protein</fullName>
    </submittedName>
</protein>
<proteinExistence type="predicted"/>
<dbReference type="WBParaSite" id="SPAL_0000617400.1">
    <property type="protein sequence ID" value="SPAL_0000617400.1"/>
    <property type="gene ID" value="SPAL_0000617400"/>
</dbReference>
<reference evidence="2" key="1">
    <citation type="submission" date="2017-02" db="UniProtKB">
        <authorList>
            <consortium name="WormBaseParasite"/>
        </authorList>
    </citation>
    <scope>IDENTIFICATION</scope>
</reference>